<dbReference type="EMBL" id="JBHRSS010000001">
    <property type="protein sequence ID" value="MFC3102897.1"/>
    <property type="molecule type" value="Genomic_DNA"/>
</dbReference>
<dbReference type="RefSeq" id="WP_380686364.1">
    <property type="nucleotide sequence ID" value="NZ_JBHRSS010000001.1"/>
</dbReference>
<comment type="caution">
    <text evidence="1">The sequence shown here is derived from an EMBL/GenBank/DDBJ whole genome shotgun (WGS) entry which is preliminary data.</text>
</comment>
<name>A0ABV7EMK0_9GAMM</name>
<protein>
    <recommendedName>
        <fullName evidence="3">AAA+ ATPase domain-containing protein</fullName>
    </recommendedName>
</protein>
<dbReference type="SUPFAM" id="SSF52540">
    <property type="entry name" value="P-loop containing nucleoside triphosphate hydrolases"/>
    <property type="match status" value="1"/>
</dbReference>
<keyword evidence="2" id="KW-1185">Reference proteome</keyword>
<reference evidence="2" key="1">
    <citation type="journal article" date="2019" name="Int. J. Syst. Evol. Microbiol.">
        <title>The Global Catalogue of Microorganisms (GCM) 10K type strain sequencing project: providing services to taxonomists for standard genome sequencing and annotation.</title>
        <authorList>
            <consortium name="The Broad Institute Genomics Platform"/>
            <consortium name="The Broad Institute Genome Sequencing Center for Infectious Disease"/>
            <person name="Wu L."/>
            <person name="Ma J."/>
        </authorList>
    </citation>
    <scope>NUCLEOTIDE SEQUENCE [LARGE SCALE GENOMIC DNA]</scope>
    <source>
        <strain evidence="2">KCTC 52640</strain>
    </source>
</reference>
<gene>
    <name evidence="1" type="ORF">ACFOSU_03225</name>
</gene>
<dbReference type="Proteomes" id="UP001595462">
    <property type="component" value="Unassembled WGS sequence"/>
</dbReference>
<dbReference type="InterPro" id="IPR027417">
    <property type="entry name" value="P-loop_NTPase"/>
</dbReference>
<proteinExistence type="predicted"/>
<sequence length="1294" mass="142466">MKEEVDSAHEQWKKSRSGAWAGRGFHYQHLISTLLLIRQWAGLAPSGSLVPEGLDDCVLELADRDIWLQIKSRKAAVFNDTEVQTFLTATRAKVAAIKGVKKNHAAIVLEHPRTGRIEGSIDEIFGAENLSVFSCPEPGEESVKLLTSKLDTAEVIAGGIVSDLYRLVAEASQENASLTFEERRRISTTEIERRIFERLEAEDPSEIDRAMASGALEPVDFRSAISEPAFYQGVKVLPGHVAAGLAFDRPDDSDTVIRALRRRRHVLISGPSGAGKSALMWLSAELLAGEFRWYQVTARAVAADADAIIRFVRARHPNDDAPIGLAFDDVGSVNNDLWNVLVRELRGMPAVYFLGSVRQEDISLIANQPDTEFIRVRLDEELAETVWRKLHAERQTRWEHWREPFEQSESLMLEYVHLLTQGRRLQTVIDEQVQQRQQEKRTDELAIIRSSAVICARGGEIRASKLFELLHMKPDDASRALSRLLDEHLVREIRSGVLGGLHILRSQALAKASHDEAVFLSNDSLWQSLPAVTGETVPFTVQSILAEAQKEDETAALRKLAEILGASTDVDTWTGILTGLGLATLERRVSSFMDVLTQHGVQRAQWSLASMFGDPGTDIPELSDFEQWQSIRDAVLSFRALPKDDLRPACLECLPDGSVVPCCQNLQQANKFLSCLAPICGGDPVPLTMVPDFVGDLEQDIGQVASLLSTAYLIGPSVAEHLVQAFGGEQVLFEWYRSQTPWINMPAIEPNGSHGRTVRADWYYVAEAEAEQPDPHEIVCGICETLIAISPGSDAAASDAMNPQGRPIAIGDFRPWSKNMPRSNLPAKVRVAWNVTFRQILLARSASDTLTDYTRQMAGLVKRTEKVFRSFSEKWIKGKSIANAEALAEEVNEIIEAVNALAYATPEKPTSEMTVPAAGAGEDETLGALLTSVLGNLMSRMNKVPGEGVKAAATFAGSLTAQAQNHGQSTIWRTSPDPPLRELGALQERLGDVASILHEMAQNSGQSSIQGIVRTARKGSLGKAIRTTARRCRSLADQRFRQRLQDLKNALKNEGWNALCRSRPIGEVDSVYWPAREVAVLVEITDFETDAGSIEASLAAAQNHLGTDWPFRVVPVINNYVVPALALIPSSHVTLPDHDFAKNWQGLIDRPFLSPEIVDRFDAALTACTQLSGILACRDPENLHPNEQEVFSKAVESFERNRDDVAEAAETTSADHLAWACSYLNESWDQVVDEFEAAKAGQIVSQPLCMSAHLALAGQSTEHTTDLAALRILMLQAECMSTAEHTDISSTRPV</sequence>
<evidence type="ECO:0000313" key="1">
    <source>
        <dbReference type="EMBL" id="MFC3102897.1"/>
    </source>
</evidence>
<organism evidence="1 2">
    <name type="scientific">Salinisphaera aquimarina</name>
    <dbReference type="NCBI Taxonomy" id="2094031"/>
    <lineage>
        <taxon>Bacteria</taxon>
        <taxon>Pseudomonadati</taxon>
        <taxon>Pseudomonadota</taxon>
        <taxon>Gammaproteobacteria</taxon>
        <taxon>Salinisphaerales</taxon>
        <taxon>Salinisphaeraceae</taxon>
        <taxon>Salinisphaera</taxon>
    </lineage>
</organism>
<evidence type="ECO:0008006" key="3">
    <source>
        <dbReference type="Google" id="ProtNLM"/>
    </source>
</evidence>
<evidence type="ECO:0000313" key="2">
    <source>
        <dbReference type="Proteomes" id="UP001595462"/>
    </source>
</evidence>
<accession>A0ABV7EMK0</accession>